<proteinExistence type="predicted"/>
<dbReference type="AlphaFoldDB" id="A0A2T1K9P0"/>
<evidence type="ECO:0000313" key="3">
    <source>
        <dbReference type="Proteomes" id="UP000238385"/>
    </source>
</evidence>
<name>A0A2T1K9P0_9GAMM</name>
<keyword evidence="3" id="KW-1185">Reference proteome</keyword>
<dbReference type="OrthoDB" id="6366277at2"/>
<dbReference type="SMART" id="SM00091">
    <property type="entry name" value="PAS"/>
    <property type="match status" value="1"/>
</dbReference>
<gene>
    <name evidence="2" type="ORF">C7H08_17280</name>
</gene>
<protein>
    <recommendedName>
        <fullName evidence="1">PAS domain-containing protein</fullName>
    </recommendedName>
</protein>
<feature type="domain" description="PAS" evidence="1">
    <location>
        <begin position="89"/>
        <end position="159"/>
    </location>
</feature>
<dbReference type="Proteomes" id="UP000238385">
    <property type="component" value="Unassembled WGS sequence"/>
</dbReference>
<evidence type="ECO:0000259" key="1">
    <source>
        <dbReference type="PROSITE" id="PS50112"/>
    </source>
</evidence>
<dbReference type="GO" id="GO:0006355">
    <property type="term" value="P:regulation of DNA-templated transcription"/>
    <property type="evidence" value="ECO:0007669"/>
    <property type="project" value="InterPro"/>
</dbReference>
<dbReference type="InterPro" id="IPR035965">
    <property type="entry name" value="PAS-like_dom_sf"/>
</dbReference>
<dbReference type="EMBL" id="PXNN01000017">
    <property type="protein sequence ID" value="PSF06827.1"/>
    <property type="molecule type" value="Genomic_DNA"/>
</dbReference>
<dbReference type="CDD" id="cd00130">
    <property type="entry name" value="PAS"/>
    <property type="match status" value="1"/>
</dbReference>
<comment type="caution">
    <text evidence="2">The sequence shown here is derived from an EMBL/GenBank/DDBJ whole genome shotgun (WGS) entry which is preliminary data.</text>
</comment>
<dbReference type="InterPro" id="IPR013767">
    <property type="entry name" value="PAS_fold"/>
</dbReference>
<reference evidence="2 3" key="1">
    <citation type="submission" date="2018-03" db="EMBL/GenBank/DDBJ databases">
        <title>Marinobacter brunus sp. nov., a marine bacterium of Gamma-proteobacteria isolated from the surface seawater of the South China Sea.</title>
        <authorList>
            <person name="Cheng H."/>
            <person name="Wu Y.-H."/>
            <person name="Xamxidin M."/>
            <person name="Xu X.-W."/>
        </authorList>
    </citation>
    <scope>NUCLEOTIDE SEQUENCE [LARGE SCALE GENOMIC DNA]</scope>
    <source>
        <strain evidence="2 3">JCM 30472</strain>
    </source>
</reference>
<accession>A0A2T1K9P0</accession>
<dbReference type="InterPro" id="IPR000014">
    <property type="entry name" value="PAS"/>
</dbReference>
<sequence>MADKNGHTHAESHDRLRRCAKDLIDSGVPPVNGGGNLSVDALQLLYERASKPESAADALKLLHELQTYQVELDLLYEQLQANEYEINEELIYYKSLYEQAPAAFLILANDGEIIQGNRAAAELFGRPAAELTGMALSAFLAPGQNNAVEALLQNAAGLQAGKGAAKDSLELIDHGPLSASARSAATGDSILMILTGPMTLSAMP</sequence>
<dbReference type="Gene3D" id="3.30.450.20">
    <property type="entry name" value="PAS domain"/>
    <property type="match status" value="1"/>
</dbReference>
<dbReference type="RefSeq" id="WP_106673452.1">
    <property type="nucleotide sequence ID" value="NZ_BMFE01000002.1"/>
</dbReference>
<dbReference type="PROSITE" id="PS50112">
    <property type="entry name" value="PAS"/>
    <property type="match status" value="1"/>
</dbReference>
<dbReference type="Pfam" id="PF00989">
    <property type="entry name" value="PAS"/>
    <property type="match status" value="1"/>
</dbReference>
<dbReference type="NCBIfam" id="TIGR00229">
    <property type="entry name" value="sensory_box"/>
    <property type="match status" value="1"/>
</dbReference>
<evidence type="ECO:0000313" key="2">
    <source>
        <dbReference type="EMBL" id="PSF06827.1"/>
    </source>
</evidence>
<dbReference type="SUPFAM" id="SSF55785">
    <property type="entry name" value="PYP-like sensor domain (PAS domain)"/>
    <property type="match status" value="1"/>
</dbReference>
<organism evidence="2 3">
    <name type="scientific">Marinobacter halophilus</name>
    <dbReference type="NCBI Taxonomy" id="1323740"/>
    <lineage>
        <taxon>Bacteria</taxon>
        <taxon>Pseudomonadati</taxon>
        <taxon>Pseudomonadota</taxon>
        <taxon>Gammaproteobacteria</taxon>
        <taxon>Pseudomonadales</taxon>
        <taxon>Marinobacteraceae</taxon>
        <taxon>Marinobacter</taxon>
    </lineage>
</organism>